<dbReference type="SMART" id="SM00028">
    <property type="entry name" value="TPR"/>
    <property type="match status" value="5"/>
</dbReference>
<dbReference type="InterPro" id="IPR019734">
    <property type="entry name" value="TPR_rpt"/>
</dbReference>
<name>A0A382HRU8_9ZZZZ</name>
<reference evidence="1" key="1">
    <citation type="submission" date="2018-05" db="EMBL/GenBank/DDBJ databases">
        <authorList>
            <person name="Lanie J.A."/>
            <person name="Ng W.-L."/>
            <person name="Kazmierczak K.M."/>
            <person name="Andrzejewski T.M."/>
            <person name="Davidsen T.M."/>
            <person name="Wayne K.J."/>
            <person name="Tettelin H."/>
            <person name="Glass J.I."/>
            <person name="Rusch D."/>
            <person name="Podicherti R."/>
            <person name="Tsui H.-C.T."/>
            <person name="Winkler M.E."/>
        </authorList>
    </citation>
    <scope>NUCLEOTIDE SEQUENCE</scope>
</reference>
<dbReference type="Pfam" id="PF13432">
    <property type="entry name" value="TPR_16"/>
    <property type="match status" value="3"/>
</dbReference>
<dbReference type="SUPFAM" id="SSF48452">
    <property type="entry name" value="TPR-like"/>
    <property type="match status" value="2"/>
</dbReference>
<organism evidence="1">
    <name type="scientific">marine metagenome</name>
    <dbReference type="NCBI Taxonomy" id="408172"/>
    <lineage>
        <taxon>unclassified sequences</taxon>
        <taxon>metagenomes</taxon>
        <taxon>ecological metagenomes</taxon>
    </lineage>
</organism>
<dbReference type="EMBL" id="UINC01062744">
    <property type="protein sequence ID" value="SVB89647.1"/>
    <property type="molecule type" value="Genomic_DNA"/>
</dbReference>
<dbReference type="PANTHER" id="PTHR12558:SF33">
    <property type="entry name" value="BLL7664 PROTEIN"/>
    <property type="match status" value="1"/>
</dbReference>
<dbReference type="PROSITE" id="PS50293">
    <property type="entry name" value="TPR_REGION"/>
    <property type="match status" value="1"/>
</dbReference>
<dbReference type="AlphaFoldDB" id="A0A382HRU8"/>
<accession>A0A382HRU8</accession>
<gene>
    <name evidence="1" type="ORF">METZ01_LOCUS242501</name>
</gene>
<evidence type="ECO:0000313" key="1">
    <source>
        <dbReference type="EMBL" id="SVB89647.1"/>
    </source>
</evidence>
<proteinExistence type="predicted"/>
<dbReference type="PROSITE" id="PS50005">
    <property type="entry name" value="TPR"/>
    <property type="match status" value="2"/>
</dbReference>
<dbReference type="PANTHER" id="PTHR12558">
    <property type="entry name" value="CELL DIVISION CYCLE 16,23,27"/>
    <property type="match status" value="1"/>
</dbReference>
<dbReference type="InterPro" id="IPR011990">
    <property type="entry name" value="TPR-like_helical_dom_sf"/>
</dbReference>
<dbReference type="Gene3D" id="1.25.40.10">
    <property type="entry name" value="Tetratricopeptide repeat domain"/>
    <property type="match status" value="3"/>
</dbReference>
<feature type="non-terminal residue" evidence="1">
    <location>
        <position position="356"/>
    </location>
</feature>
<protein>
    <submittedName>
        <fullName evidence="1">Uncharacterized protein</fullName>
    </submittedName>
</protein>
<sequence>MPVTFMAVGGQRGMRHLQPEPVPMSDGKPVRVFFLGLCVFVFLACDRPSTEAVPATTPDESLPEDDAIGAAELPQLLVEARRALAAGQAMEAANAAQRALTVDSTHAELNNLLATTLVIQGQNEAGIASAERALRHHPDYALAHLNLGGIYFRLQQFEKAEQHLLRAIELDPQQASLHRRLADLYRTTQRPELAVESIRRASQLLPASAALSYLLGMSQEQAGDESAAFASYRRASELDPSLLEAWERISALGEKIEPELGTVARARLGGLQALEPQVANQFGQLRHAILSSPEDPSQHYRLGAFLLQHDMPAEALNRLQRAAVLQPGDARLLNHIGGLLMRAERLDDALPFYMRA</sequence>